<name>A0A2Z4GIQ1_9BACT</name>
<dbReference type="Pfam" id="PF01408">
    <property type="entry name" value="GFO_IDH_MocA"/>
    <property type="match status" value="1"/>
</dbReference>
<keyword evidence="4" id="KW-1185">Reference proteome</keyword>
<dbReference type="PANTHER" id="PTHR43818">
    <property type="entry name" value="BCDNA.GH03377"/>
    <property type="match status" value="1"/>
</dbReference>
<protein>
    <submittedName>
        <fullName evidence="3">Gfo/Idh/MocA family oxidoreductase</fullName>
    </submittedName>
</protein>
<dbReference type="EMBL" id="CP029480">
    <property type="protein sequence ID" value="AWW00784.1"/>
    <property type="molecule type" value="Genomic_DNA"/>
</dbReference>
<dbReference type="KEGG" id="als:DJ013_03365"/>
<dbReference type="OrthoDB" id="9763611at2"/>
<dbReference type="Pfam" id="PF19051">
    <property type="entry name" value="GFO_IDH_MocA_C2"/>
    <property type="match status" value="1"/>
</dbReference>
<dbReference type="Gene3D" id="3.40.50.720">
    <property type="entry name" value="NAD(P)-binding Rossmann-like Domain"/>
    <property type="match status" value="1"/>
</dbReference>
<dbReference type="AlphaFoldDB" id="A0A2Z4GIQ1"/>
<evidence type="ECO:0000259" key="2">
    <source>
        <dbReference type="Pfam" id="PF19051"/>
    </source>
</evidence>
<feature type="domain" description="Gfo/Idh/MocA-like oxidoreductase bacterial type C-terminal" evidence="2">
    <location>
        <begin position="198"/>
        <end position="421"/>
    </location>
</feature>
<evidence type="ECO:0000313" key="3">
    <source>
        <dbReference type="EMBL" id="AWW00784.1"/>
    </source>
</evidence>
<dbReference type="InterPro" id="IPR000683">
    <property type="entry name" value="Gfo/Idh/MocA-like_OxRdtase_N"/>
</dbReference>
<feature type="domain" description="Gfo/Idh/MocA-like oxidoreductase N-terminal" evidence="1">
    <location>
        <begin position="34"/>
        <end position="158"/>
    </location>
</feature>
<dbReference type="RefSeq" id="WP_111374150.1">
    <property type="nucleotide sequence ID" value="NZ_CP029480.1"/>
</dbReference>
<dbReference type="InterPro" id="IPR043906">
    <property type="entry name" value="Gfo/Idh/MocA_OxRdtase_bact_C"/>
</dbReference>
<dbReference type="InterPro" id="IPR036291">
    <property type="entry name" value="NAD(P)-bd_dom_sf"/>
</dbReference>
<reference evidence="3 4" key="1">
    <citation type="submission" date="2018-05" db="EMBL/GenBank/DDBJ databases">
        <title>Complete genome sequence of Arcticibacterium luteifluviistationis SM1504T, a cytophagaceae bacterium isolated from Arctic surface seawater.</title>
        <authorList>
            <person name="Li Y."/>
            <person name="Qin Q.-L."/>
        </authorList>
    </citation>
    <scope>NUCLEOTIDE SEQUENCE [LARGE SCALE GENOMIC DNA]</scope>
    <source>
        <strain evidence="3 4">SM1504</strain>
    </source>
</reference>
<dbReference type="Gene3D" id="3.30.360.10">
    <property type="entry name" value="Dihydrodipicolinate Reductase, domain 2"/>
    <property type="match status" value="1"/>
</dbReference>
<dbReference type="Proteomes" id="UP000249873">
    <property type="component" value="Chromosome"/>
</dbReference>
<sequence>MTSRRSFIKKAAVSAFAFHYVPNLLGKPAASDKVRVAHIGVNGMGTNHLNWFAKLPDVQTVALCDVDSNHLATAKNVLLGHKPNQKVDTYDDFRRILDRKDIDAITCATPDHWHAQIAIMAFQAGKDVYGEKPLSYSVKEGQMMLASMNANKKIFQLGNQIHAGDNYHRVVELIQGGAIGKVKKVRLWKAGEPPVIEKTNYQKVPKELNWDMWQGPAPERDYFPERCHFTYRYFMDYSGGVFQDFWCHIADIVWWSISPEKLKSIDAKGIISPGIGDTPSEISIDYKFKGLDIQWTSKAPDVPGAAGKHIGAYFEGTKGTLLCDYGSKEIRLDGEVLTDIESIPQTIKRSPGHQQNFIDSVKSRIQPESNLAYARKMTMPMHLGLISWQLGRPLKWDYKKEEFKGDAEANALLFREYRSGYNWI</sequence>
<dbReference type="GO" id="GO:0000166">
    <property type="term" value="F:nucleotide binding"/>
    <property type="evidence" value="ECO:0007669"/>
    <property type="project" value="InterPro"/>
</dbReference>
<dbReference type="InterPro" id="IPR050463">
    <property type="entry name" value="Gfo/Idh/MocA_oxidrdct_glycsds"/>
</dbReference>
<organism evidence="3 4">
    <name type="scientific">Arcticibacterium luteifluviistationis</name>
    <dbReference type="NCBI Taxonomy" id="1784714"/>
    <lineage>
        <taxon>Bacteria</taxon>
        <taxon>Pseudomonadati</taxon>
        <taxon>Bacteroidota</taxon>
        <taxon>Cytophagia</taxon>
        <taxon>Cytophagales</taxon>
        <taxon>Leadbetterellaceae</taxon>
        <taxon>Arcticibacterium</taxon>
    </lineage>
</organism>
<evidence type="ECO:0000259" key="1">
    <source>
        <dbReference type="Pfam" id="PF01408"/>
    </source>
</evidence>
<proteinExistence type="predicted"/>
<evidence type="ECO:0000313" key="4">
    <source>
        <dbReference type="Proteomes" id="UP000249873"/>
    </source>
</evidence>
<accession>A0A2Z4GIQ1</accession>
<dbReference type="SUPFAM" id="SSF51735">
    <property type="entry name" value="NAD(P)-binding Rossmann-fold domains"/>
    <property type="match status" value="1"/>
</dbReference>
<dbReference type="PANTHER" id="PTHR43818:SF5">
    <property type="entry name" value="OXIDOREDUCTASE FAMILY PROTEIN"/>
    <property type="match status" value="1"/>
</dbReference>
<gene>
    <name evidence="3" type="ORF">DJ013_03365</name>
</gene>
<dbReference type="SUPFAM" id="SSF55347">
    <property type="entry name" value="Glyceraldehyde-3-phosphate dehydrogenase-like, C-terminal domain"/>
    <property type="match status" value="1"/>
</dbReference>